<dbReference type="GO" id="GO:0007156">
    <property type="term" value="P:homophilic cell adhesion via plasma membrane adhesion molecules"/>
    <property type="evidence" value="ECO:0007669"/>
    <property type="project" value="InterPro"/>
</dbReference>
<dbReference type="CDD" id="cd11304">
    <property type="entry name" value="Cadherin_repeat"/>
    <property type="match status" value="1"/>
</dbReference>
<dbReference type="PROSITE" id="PS00232">
    <property type="entry name" value="CADHERIN_1"/>
    <property type="match status" value="1"/>
</dbReference>
<dbReference type="PRINTS" id="PR00205">
    <property type="entry name" value="CADHERIN"/>
</dbReference>
<dbReference type="HOGENOM" id="CLU_1534027_0_0_1"/>
<name>R7TSV2_CAPTE</name>
<dbReference type="InterPro" id="IPR015919">
    <property type="entry name" value="Cadherin-like_sf"/>
</dbReference>
<evidence type="ECO:0000256" key="5">
    <source>
        <dbReference type="ARBA" id="ARBA00022989"/>
    </source>
</evidence>
<reference evidence="11" key="3">
    <citation type="submission" date="2015-06" db="UniProtKB">
        <authorList>
            <consortium name="EnsemblMetazoa"/>
        </authorList>
    </citation>
    <scope>IDENTIFICATION</scope>
</reference>
<organism evidence="10">
    <name type="scientific">Capitella teleta</name>
    <name type="common">Polychaete worm</name>
    <dbReference type="NCBI Taxonomy" id="283909"/>
    <lineage>
        <taxon>Eukaryota</taxon>
        <taxon>Metazoa</taxon>
        <taxon>Spiralia</taxon>
        <taxon>Lophotrochozoa</taxon>
        <taxon>Annelida</taxon>
        <taxon>Polychaeta</taxon>
        <taxon>Sedentaria</taxon>
        <taxon>Scolecida</taxon>
        <taxon>Capitellidae</taxon>
        <taxon>Capitella</taxon>
    </lineage>
</organism>
<dbReference type="EMBL" id="AMQN01000306">
    <property type="status" value="NOT_ANNOTATED_CDS"/>
    <property type="molecule type" value="Genomic_DNA"/>
</dbReference>
<feature type="domain" description="Cadherin" evidence="9">
    <location>
        <begin position="34"/>
        <end position="143"/>
    </location>
</feature>
<dbReference type="Pfam" id="PF00028">
    <property type="entry name" value="Cadherin"/>
    <property type="match status" value="1"/>
</dbReference>
<dbReference type="InterPro" id="IPR050174">
    <property type="entry name" value="Protocadherin/Cadherin-CA"/>
</dbReference>
<gene>
    <name evidence="10" type="ORF">CAPTEDRAFT_139609</name>
</gene>
<dbReference type="InterPro" id="IPR002126">
    <property type="entry name" value="Cadherin-like_dom"/>
</dbReference>
<dbReference type="OMA" id="AEYHVEV"/>
<dbReference type="PANTHER" id="PTHR24028">
    <property type="entry name" value="CADHERIN-87A"/>
    <property type="match status" value="1"/>
</dbReference>
<keyword evidence="2" id="KW-0812">Transmembrane</keyword>
<feature type="domain" description="Cadherin" evidence="9">
    <location>
        <begin position="1"/>
        <end position="33"/>
    </location>
</feature>
<evidence type="ECO:0000256" key="6">
    <source>
        <dbReference type="ARBA" id="ARBA00023136"/>
    </source>
</evidence>
<keyword evidence="12" id="KW-1185">Reference proteome</keyword>
<protein>
    <recommendedName>
        <fullName evidence="9">Cadherin domain-containing protein</fullName>
    </recommendedName>
</protein>
<dbReference type="GO" id="GO:0005509">
    <property type="term" value="F:calcium ion binding"/>
    <property type="evidence" value="ECO:0007669"/>
    <property type="project" value="UniProtKB-UniRule"/>
</dbReference>
<dbReference type="EMBL" id="KB309537">
    <property type="protein sequence ID" value="ELT94105.1"/>
    <property type="molecule type" value="Genomic_DNA"/>
</dbReference>
<keyword evidence="7" id="KW-0325">Glycoprotein</keyword>
<dbReference type="InterPro" id="IPR020894">
    <property type="entry name" value="Cadherin_CS"/>
</dbReference>
<evidence type="ECO:0000256" key="4">
    <source>
        <dbReference type="ARBA" id="ARBA00022837"/>
    </source>
</evidence>
<dbReference type="OrthoDB" id="6250271at2759"/>
<dbReference type="Gene3D" id="2.60.40.60">
    <property type="entry name" value="Cadherins"/>
    <property type="match status" value="3"/>
</dbReference>
<comment type="subcellular location">
    <subcellularLocation>
        <location evidence="1">Membrane</location>
        <topology evidence="1">Single-pass membrane protein</topology>
    </subcellularLocation>
</comment>
<evidence type="ECO:0000256" key="1">
    <source>
        <dbReference type="ARBA" id="ARBA00004167"/>
    </source>
</evidence>
<dbReference type="GO" id="GO:0005886">
    <property type="term" value="C:plasma membrane"/>
    <property type="evidence" value="ECO:0007669"/>
    <property type="project" value="InterPro"/>
</dbReference>
<evidence type="ECO:0000256" key="2">
    <source>
        <dbReference type="ARBA" id="ARBA00022692"/>
    </source>
</evidence>
<evidence type="ECO:0000256" key="8">
    <source>
        <dbReference type="PROSITE-ProRule" id="PRU00043"/>
    </source>
</evidence>
<evidence type="ECO:0000256" key="3">
    <source>
        <dbReference type="ARBA" id="ARBA00022737"/>
    </source>
</evidence>
<dbReference type="STRING" id="283909.R7TSV2"/>
<sequence>MTLEVIAKDPQGLTNKALIIIHILDVNDNSPIFVKPLYTDTIKENTPGGSSIVTVLATDADPGLNGKITYSIKGNYVIDKNDLGDLLFQVDSESGLITVKHKADFESHTFIKFEVLATDGGGRTGSADVEVTIEDVNDYRPTFVKDFFNLEVPANIKVGSHVVTLRATDNDSGQS</sequence>
<reference evidence="12" key="1">
    <citation type="submission" date="2012-12" db="EMBL/GenBank/DDBJ databases">
        <authorList>
            <person name="Hellsten U."/>
            <person name="Grimwood J."/>
            <person name="Chapman J.A."/>
            <person name="Shapiro H."/>
            <person name="Aerts A."/>
            <person name="Otillar R.P."/>
            <person name="Terry A.Y."/>
            <person name="Boore J.L."/>
            <person name="Simakov O."/>
            <person name="Marletaz F."/>
            <person name="Cho S.-J."/>
            <person name="Edsinger-Gonzales E."/>
            <person name="Havlak P."/>
            <person name="Kuo D.-H."/>
            <person name="Larsson T."/>
            <person name="Lv J."/>
            <person name="Arendt D."/>
            <person name="Savage R."/>
            <person name="Osoegawa K."/>
            <person name="de Jong P."/>
            <person name="Lindberg D.R."/>
            <person name="Seaver E.C."/>
            <person name="Weisblat D.A."/>
            <person name="Putnam N.H."/>
            <person name="Grigoriev I.V."/>
            <person name="Rokhsar D.S."/>
        </authorList>
    </citation>
    <scope>NUCLEOTIDE SEQUENCE</scope>
    <source>
        <strain evidence="12">I ESC-2004</strain>
    </source>
</reference>
<evidence type="ECO:0000313" key="10">
    <source>
        <dbReference type="EMBL" id="ELT94105.1"/>
    </source>
</evidence>
<keyword evidence="6" id="KW-0472">Membrane</keyword>
<keyword evidence="3" id="KW-0677">Repeat</keyword>
<dbReference type="SUPFAM" id="SSF49313">
    <property type="entry name" value="Cadherin-like"/>
    <property type="match status" value="2"/>
</dbReference>
<evidence type="ECO:0000259" key="9">
    <source>
        <dbReference type="PROSITE" id="PS50268"/>
    </source>
</evidence>
<keyword evidence="4 8" id="KW-0106">Calcium</keyword>
<accession>R7TSV2</accession>
<dbReference type="AlphaFoldDB" id="R7TSV2"/>
<evidence type="ECO:0000256" key="7">
    <source>
        <dbReference type="ARBA" id="ARBA00023180"/>
    </source>
</evidence>
<evidence type="ECO:0000313" key="11">
    <source>
        <dbReference type="EnsemblMetazoa" id="CapteP139609"/>
    </source>
</evidence>
<dbReference type="EnsemblMetazoa" id="CapteT139609">
    <property type="protein sequence ID" value="CapteP139609"/>
    <property type="gene ID" value="CapteG139609"/>
</dbReference>
<dbReference type="FunFam" id="2.60.40.60:FF:000020">
    <property type="entry name" value="Dachsous cadherin-related 1b"/>
    <property type="match status" value="1"/>
</dbReference>
<keyword evidence="5" id="KW-1133">Transmembrane helix</keyword>
<dbReference type="SMART" id="SM00112">
    <property type="entry name" value="CA"/>
    <property type="match status" value="1"/>
</dbReference>
<dbReference type="PANTHER" id="PTHR24028:SF263">
    <property type="entry name" value="CADHERIN-RELATED FAMILY MEMBER 1"/>
    <property type="match status" value="1"/>
</dbReference>
<proteinExistence type="predicted"/>
<dbReference type="Proteomes" id="UP000014760">
    <property type="component" value="Unassembled WGS sequence"/>
</dbReference>
<evidence type="ECO:0000313" key="12">
    <source>
        <dbReference type="Proteomes" id="UP000014760"/>
    </source>
</evidence>
<reference evidence="10 12" key="2">
    <citation type="journal article" date="2013" name="Nature">
        <title>Insights into bilaterian evolution from three spiralian genomes.</title>
        <authorList>
            <person name="Simakov O."/>
            <person name="Marletaz F."/>
            <person name="Cho S.J."/>
            <person name="Edsinger-Gonzales E."/>
            <person name="Havlak P."/>
            <person name="Hellsten U."/>
            <person name="Kuo D.H."/>
            <person name="Larsson T."/>
            <person name="Lv J."/>
            <person name="Arendt D."/>
            <person name="Savage R."/>
            <person name="Osoegawa K."/>
            <person name="de Jong P."/>
            <person name="Grimwood J."/>
            <person name="Chapman J.A."/>
            <person name="Shapiro H."/>
            <person name="Aerts A."/>
            <person name="Otillar R.P."/>
            <person name="Terry A.Y."/>
            <person name="Boore J.L."/>
            <person name="Grigoriev I.V."/>
            <person name="Lindberg D.R."/>
            <person name="Seaver E.C."/>
            <person name="Weisblat D.A."/>
            <person name="Putnam N.H."/>
            <person name="Rokhsar D.S."/>
        </authorList>
    </citation>
    <scope>NUCLEOTIDE SEQUENCE</scope>
    <source>
        <strain evidence="10 12">I ESC-2004</strain>
    </source>
</reference>
<dbReference type="PROSITE" id="PS50268">
    <property type="entry name" value="CADHERIN_2"/>
    <property type="match status" value="2"/>
</dbReference>